<evidence type="ECO:0000313" key="3">
    <source>
        <dbReference type="Proteomes" id="UP000239485"/>
    </source>
</evidence>
<protein>
    <submittedName>
        <fullName evidence="2">Uncharacterized protein</fullName>
    </submittedName>
</protein>
<reference evidence="2 3" key="1">
    <citation type="submission" date="2018-02" db="EMBL/GenBank/DDBJ databases">
        <title>Genomic Encyclopedia of Archaeal and Bacterial Type Strains, Phase II (KMG-II): from individual species to whole genera.</title>
        <authorList>
            <person name="Goeker M."/>
        </authorList>
    </citation>
    <scope>NUCLEOTIDE SEQUENCE [LARGE SCALE GENOMIC DNA]</scope>
    <source>
        <strain evidence="2 3">DSM 22857</strain>
    </source>
</reference>
<gene>
    <name evidence="2" type="ORF">CLV92_11172</name>
</gene>
<evidence type="ECO:0000256" key="1">
    <source>
        <dbReference type="SAM" id="MobiDB-lite"/>
    </source>
</evidence>
<proteinExistence type="predicted"/>
<keyword evidence="3" id="KW-1185">Reference proteome</keyword>
<dbReference type="AlphaFoldDB" id="A0A2S6IG14"/>
<feature type="compositionally biased region" description="Low complexity" evidence="1">
    <location>
        <begin position="58"/>
        <end position="68"/>
    </location>
</feature>
<name>A0A2S6IG14_9ACTN</name>
<feature type="region of interest" description="Disordered" evidence="1">
    <location>
        <begin position="52"/>
        <end position="111"/>
    </location>
</feature>
<dbReference type="EMBL" id="PTJD01000011">
    <property type="protein sequence ID" value="PPK93155.1"/>
    <property type="molecule type" value="Genomic_DNA"/>
</dbReference>
<organism evidence="2 3">
    <name type="scientific">Kineococcus xinjiangensis</name>
    <dbReference type="NCBI Taxonomy" id="512762"/>
    <lineage>
        <taxon>Bacteria</taxon>
        <taxon>Bacillati</taxon>
        <taxon>Actinomycetota</taxon>
        <taxon>Actinomycetes</taxon>
        <taxon>Kineosporiales</taxon>
        <taxon>Kineosporiaceae</taxon>
        <taxon>Kineococcus</taxon>
    </lineage>
</organism>
<accession>A0A2S6IG14</accession>
<dbReference type="RefSeq" id="WP_158257270.1">
    <property type="nucleotide sequence ID" value="NZ_PTJD01000011.1"/>
</dbReference>
<sequence length="111" mass="11317">MSGPDAVHERLVREVLADGGESRCRASAYAVAEDAPAVRRVRLFRIEHAADAPTLRCGGRASAGGAPAPRAPRPAGPGGAGAGLTPTGEQRDTPGMHPASRSGKRAGPCQR</sequence>
<comment type="caution">
    <text evidence="2">The sequence shown here is derived from an EMBL/GenBank/DDBJ whole genome shotgun (WGS) entry which is preliminary data.</text>
</comment>
<dbReference type="Proteomes" id="UP000239485">
    <property type="component" value="Unassembled WGS sequence"/>
</dbReference>
<evidence type="ECO:0000313" key="2">
    <source>
        <dbReference type="EMBL" id="PPK93155.1"/>
    </source>
</evidence>